<dbReference type="GO" id="GO:0005886">
    <property type="term" value="C:plasma membrane"/>
    <property type="evidence" value="ECO:0007669"/>
    <property type="project" value="TreeGrafter"/>
</dbReference>
<dbReference type="InterPro" id="IPR045851">
    <property type="entry name" value="AMP-bd_C_sf"/>
</dbReference>
<evidence type="ECO:0000256" key="4">
    <source>
        <dbReference type="ARBA" id="ARBA00022840"/>
    </source>
</evidence>
<keyword evidence="3" id="KW-0547">Nucleotide-binding</keyword>
<dbReference type="InterPro" id="IPR042099">
    <property type="entry name" value="ANL_N_sf"/>
</dbReference>
<protein>
    <submittedName>
        <fullName evidence="7">AMP-binding protein</fullName>
    </submittedName>
</protein>
<dbReference type="EMBL" id="JAFGIX010000043">
    <property type="protein sequence ID" value="MBN1573237.1"/>
    <property type="molecule type" value="Genomic_DNA"/>
</dbReference>
<dbReference type="AlphaFoldDB" id="A0A9D8KFJ5"/>
<dbReference type="InterPro" id="IPR020845">
    <property type="entry name" value="AMP-binding_CS"/>
</dbReference>
<dbReference type="PROSITE" id="PS00455">
    <property type="entry name" value="AMP_BINDING"/>
    <property type="match status" value="1"/>
</dbReference>
<evidence type="ECO:0000256" key="2">
    <source>
        <dbReference type="ARBA" id="ARBA00022598"/>
    </source>
</evidence>
<dbReference type="Gene3D" id="3.30.300.30">
    <property type="match status" value="1"/>
</dbReference>
<comment type="caution">
    <text evidence="7">The sequence shown here is derived from an EMBL/GenBank/DDBJ whole genome shotgun (WGS) entry which is preliminary data.</text>
</comment>
<sequence length="537" mass="59480">MSAKLELNPVILGHLIEIRAGETPDKEIIVFEKGELGEDILTYSDIHEASNKVARLLLKNGIGKGDRFALFMRNHPEFIYAVTAATVVGAVVVPIDPRSRGERLKYLLENSDSKGIIVSGECLGQLEEVMGGLSDLKFKAVAWREEQGIKPTGRYHALNETLNADAWERVDQMIFDVRHPMEVIYTSGTTGDPKGVILRNNRTGAINLLNLLAWKYRPGDVLYSGLSLTHGNAQAVTLLPALSNGYKAVISARFTKSRIWDICRKYGCTSFSLLGGMMAGIFNEPEKPDDADNPVKVVISAGTPQAIWEGFEKRFGVKILEWYGAVEGGFSFKPPGVGPIGSFGKTLPGVMELKVVDDDDNEVPPGVTGEMIVKMLKGETKVDYLKRPDESADKTRGGWLRTGDMVHRDEKGWFFFDYRKGTELRRAGDFIQPDYVERIIGEHPQVSEVCVYGIPAASGAPGESDLVAALEPFENGTIDPKSVFDKCKKEMETNFIPSYLQVVEEIPKSISEKALDRVLKDKFSPDAQNVHKFEDYK</sequence>
<dbReference type="GO" id="GO:0005324">
    <property type="term" value="F:long-chain fatty acid transmembrane transporter activity"/>
    <property type="evidence" value="ECO:0007669"/>
    <property type="project" value="TreeGrafter"/>
</dbReference>
<dbReference type="InterPro" id="IPR025110">
    <property type="entry name" value="AMP-bd_C"/>
</dbReference>
<gene>
    <name evidence="7" type="ORF">JW984_08595</name>
</gene>
<feature type="domain" description="AMP-binding enzyme C-terminal" evidence="6">
    <location>
        <begin position="436"/>
        <end position="513"/>
    </location>
</feature>
<dbReference type="InterPro" id="IPR000873">
    <property type="entry name" value="AMP-dep_synth/lig_dom"/>
</dbReference>
<accession>A0A9D8KFJ5</accession>
<evidence type="ECO:0000256" key="3">
    <source>
        <dbReference type="ARBA" id="ARBA00022741"/>
    </source>
</evidence>
<organism evidence="7 8">
    <name type="scientific">Candidatus Zymogenus saltonus</name>
    <dbReference type="NCBI Taxonomy" id="2844893"/>
    <lineage>
        <taxon>Bacteria</taxon>
        <taxon>Deltaproteobacteria</taxon>
        <taxon>Candidatus Zymogenia</taxon>
        <taxon>Candidatus Zymogeniales</taxon>
        <taxon>Candidatus Zymogenaceae</taxon>
        <taxon>Candidatus Zymogenus</taxon>
    </lineage>
</organism>
<dbReference type="Pfam" id="PF13193">
    <property type="entry name" value="AMP-binding_C"/>
    <property type="match status" value="1"/>
</dbReference>
<proteinExistence type="inferred from homology"/>
<dbReference type="GO" id="GO:0004467">
    <property type="term" value="F:long-chain fatty acid-CoA ligase activity"/>
    <property type="evidence" value="ECO:0007669"/>
    <property type="project" value="TreeGrafter"/>
</dbReference>
<reference evidence="7" key="1">
    <citation type="journal article" date="2021" name="Environ. Microbiol.">
        <title>Genomic characterization of three novel Desulfobacterota classes expand the metabolic and phylogenetic diversity of the phylum.</title>
        <authorList>
            <person name="Murphy C.L."/>
            <person name="Biggerstaff J."/>
            <person name="Eichhorn A."/>
            <person name="Ewing E."/>
            <person name="Shahan R."/>
            <person name="Soriano D."/>
            <person name="Stewart S."/>
            <person name="VanMol K."/>
            <person name="Walker R."/>
            <person name="Walters P."/>
            <person name="Elshahed M.S."/>
            <person name="Youssef N.H."/>
        </authorList>
    </citation>
    <scope>NUCLEOTIDE SEQUENCE</scope>
    <source>
        <strain evidence="7">Zod_Metabat.24</strain>
    </source>
</reference>
<comment type="similarity">
    <text evidence="1">Belongs to the ATP-dependent AMP-binding enzyme family.</text>
</comment>
<dbReference type="GO" id="GO:0044539">
    <property type="term" value="P:long-chain fatty acid import into cell"/>
    <property type="evidence" value="ECO:0007669"/>
    <property type="project" value="TreeGrafter"/>
</dbReference>
<evidence type="ECO:0000256" key="1">
    <source>
        <dbReference type="ARBA" id="ARBA00006432"/>
    </source>
</evidence>
<dbReference type="PANTHER" id="PTHR43107">
    <property type="entry name" value="LONG-CHAIN FATTY ACID TRANSPORT PROTEIN"/>
    <property type="match status" value="1"/>
</dbReference>
<evidence type="ECO:0000259" key="5">
    <source>
        <dbReference type="Pfam" id="PF00501"/>
    </source>
</evidence>
<dbReference type="Pfam" id="PF00501">
    <property type="entry name" value="AMP-binding"/>
    <property type="match status" value="1"/>
</dbReference>
<dbReference type="SUPFAM" id="SSF56801">
    <property type="entry name" value="Acetyl-CoA synthetase-like"/>
    <property type="match status" value="1"/>
</dbReference>
<keyword evidence="2" id="KW-0436">Ligase</keyword>
<dbReference type="Proteomes" id="UP000809273">
    <property type="component" value="Unassembled WGS sequence"/>
</dbReference>
<dbReference type="PANTHER" id="PTHR43107:SF15">
    <property type="entry name" value="FATTY ACID TRANSPORT PROTEIN 3, ISOFORM A"/>
    <property type="match status" value="1"/>
</dbReference>
<keyword evidence="4" id="KW-0067">ATP-binding</keyword>
<evidence type="ECO:0000313" key="8">
    <source>
        <dbReference type="Proteomes" id="UP000809273"/>
    </source>
</evidence>
<evidence type="ECO:0000313" key="7">
    <source>
        <dbReference type="EMBL" id="MBN1573237.1"/>
    </source>
</evidence>
<evidence type="ECO:0000259" key="6">
    <source>
        <dbReference type="Pfam" id="PF13193"/>
    </source>
</evidence>
<name>A0A9D8KFJ5_9DELT</name>
<dbReference type="Gene3D" id="3.40.50.12780">
    <property type="entry name" value="N-terminal domain of ligase-like"/>
    <property type="match status" value="1"/>
</dbReference>
<dbReference type="GO" id="GO:0005524">
    <property type="term" value="F:ATP binding"/>
    <property type="evidence" value="ECO:0007669"/>
    <property type="project" value="UniProtKB-KW"/>
</dbReference>
<reference evidence="7" key="2">
    <citation type="submission" date="2021-01" db="EMBL/GenBank/DDBJ databases">
        <authorList>
            <person name="Hahn C.R."/>
            <person name="Youssef N.H."/>
            <person name="Elshahed M."/>
        </authorList>
    </citation>
    <scope>NUCLEOTIDE SEQUENCE</scope>
    <source>
        <strain evidence="7">Zod_Metabat.24</strain>
    </source>
</reference>
<feature type="domain" description="AMP-dependent synthetase/ligase" evidence="5">
    <location>
        <begin position="18"/>
        <end position="374"/>
    </location>
</feature>